<dbReference type="Proteomes" id="UP000807306">
    <property type="component" value="Unassembled WGS sequence"/>
</dbReference>
<proteinExistence type="predicted"/>
<protein>
    <recommendedName>
        <fullName evidence="2">DUF6533 domain-containing protein</fullName>
    </recommendedName>
</protein>
<gene>
    <name evidence="3" type="ORF">CPB83DRAFT_870879</name>
</gene>
<feature type="domain" description="DUF6533" evidence="2">
    <location>
        <begin position="20"/>
        <end position="65"/>
    </location>
</feature>
<feature type="transmembrane region" description="Helical" evidence="1">
    <location>
        <begin position="54"/>
        <end position="74"/>
    </location>
</feature>
<reference evidence="3" key="1">
    <citation type="submission" date="2020-11" db="EMBL/GenBank/DDBJ databases">
        <authorList>
            <consortium name="DOE Joint Genome Institute"/>
            <person name="Ahrendt S."/>
            <person name="Riley R."/>
            <person name="Andreopoulos W."/>
            <person name="Labutti K."/>
            <person name="Pangilinan J."/>
            <person name="Ruiz-Duenas F.J."/>
            <person name="Barrasa J.M."/>
            <person name="Sanchez-Garcia M."/>
            <person name="Camarero S."/>
            <person name="Miyauchi S."/>
            <person name="Serrano A."/>
            <person name="Linde D."/>
            <person name="Babiker R."/>
            <person name="Drula E."/>
            <person name="Ayuso-Fernandez I."/>
            <person name="Pacheco R."/>
            <person name="Padilla G."/>
            <person name="Ferreira P."/>
            <person name="Barriuso J."/>
            <person name="Kellner H."/>
            <person name="Castanera R."/>
            <person name="Alfaro M."/>
            <person name="Ramirez L."/>
            <person name="Pisabarro A.G."/>
            <person name="Kuo A."/>
            <person name="Tritt A."/>
            <person name="Lipzen A."/>
            <person name="He G."/>
            <person name="Yan M."/>
            <person name="Ng V."/>
            <person name="Cullen D."/>
            <person name="Martin F."/>
            <person name="Rosso M.-N."/>
            <person name="Henrissat B."/>
            <person name="Hibbett D."/>
            <person name="Martinez A.T."/>
            <person name="Grigoriev I.V."/>
        </authorList>
    </citation>
    <scope>NUCLEOTIDE SEQUENCE</scope>
    <source>
        <strain evidence="3">CBS 506.95</strain>
    </source>
</reference>
<dbReference type="EMBL" id="MU157884">
    <property type="protein sequence ID" value="KAF9525455.1"/>
    <property type="molecule type" value="Genomic_DNA"/>
</dbReference>
<dbReference type="Pfam" id="PF20151">
    <property type="entry name" value="DUF6533"/>
    <property type="match status" value="1"/>
</dbReference>
<organism evidence="3 4">
    <name type="scientific">Crepidotus variabilis</name>
    <dbReference type="NCBI Taxonomy" id="179855"/>
    <lineage>
        <taxon>Eukaryota</taxon>
        <taxon>Fungi</taxon>
        <taxon>Dikarya</taxon>
        <taxon>Basidiomycota</taxon>
        <taxon>Agaricomycotina</taxon>
        <taxon>Agaricomycetes</taxon>
        <taxon>Agaricomycetidae</taxon>
        <taxon>Agaricales</taxon>
        <taxon>Agaricineae</taxon>
        <taxon>Crepidotaceae</taxon>
        <taxon>Crepidotus</taxon>
    </lineage>
</organism>
<keyword evidence="1" id="KW-1133">Transmembrane helix</keyword>
<dbReference type="InterPro" id="IPR045340">
    <property type="entry name" value="DUF6533"/>
</dbReference>
<evidence type="ECO:0000313" key="4">
    <source>
        <dbReference type="Proteomes" id="UP000807306"/>
    </source>
</evidence>
<keyword evidence="1" id="KW-0812">Transmembrane</keyword>
<feature type="transmembrane region" description="Helical" evidence="1">
    <location>
        <begin position="158"/>
        <end position="181"/>
    </location>
</feature>
<accession>A0A9P6JM69</accession>
<sequence>MSALDHDTPTTAHEILIHNYLHLFSISFLFYDHAITLQQEVDFIWRKRKSQSSYWFFLNRYFAFLASIVITVLACRRYNLFRQLHLLVNQVLVGVLLTLRIFALYQRSLKILIYMVGSGSVLIGVSAWALFFQKSAPSETGSGCHVGLSRETSSLMRITGLAGAWEALFVYDSIIFGLTLLKTYKVRRDHIITGIQIPLISMILRDAWWGMFLNNKIGDISVTMMSRLMLNLHRTADVGIFSTDEDTTQPEDTSRYSVSLDIVQPMICHAACMAS</sequence>
<comment type="caution">
    <text evidence="3">The sequence shown here is derived from an EMBL/GenBank/DDBJ whole genome shotgun (WGS) entry which is preliminary data.</text>
</comment>
<keyword evidence="4" id="KW-1185">Reference proteome</keyword>
<feature type="transmembrane region" description="Helical" evidence="1">
    <location>
        <begin position="112"/>
        <end position="131"/>
    </location>
</feature>
<keyword evidence="1" id="KW-0472">Membrane</keyword>
<evidence type="ECO:0000259" key="2">
    <source>
        <dbReference type="Pfam" id="PF20151"/>
    </source>
</evidence>
<evidence type="ECO:0000313" key="3">
    <source>
        <dbReference type="EMBL" id="KAF9525455.1"/>
    </source>
</evidence>
<dbReference type="OrthoDB" id="2686513at2759"/>
<name>A0A9P6JM69_9AGAR</name>
<dbReference type="AlphaFoldDB" id="A0A9P6JM69"/>
<evidence type="ECO:0000256" key="1">
    <source>
        <dbReference type="SAM" id="Phobius"/>
    </source>
</evidence>
<feature type="transmembrane region" description="Helical" evidence="1">
    <location>
        <begin position="86"/>
        <end position="105"/>
    </location>
</feature>